<keyword evidence="7 10" id="KW-0067">ATP-binding</keyword>
<evidence type="ECO:0000256" key="2">
    <source>
        <dbReference type="ARBA" id="ARBA00022679"/>
    </source>
</evidence>
<feature type="binding site" evidence="10">
    <location>
        <position position="179"/>
    </location>
    <ligand>
        <name>ATP</name>
        <dbReference type="ChEBI" id="CHEBI:30616"/>
    </ligand>
</feature>
<dbReference type="Gene3D" id="3.30.200.20">
    <property type="entry name" value="Phosphorylase Kinase, domain 1"/>
    <property type="match status" value="1"/>
</dbReference>
<gene>
    <name evidence="15" type="ORF">QN277_016014</name>
</gene>
<feature type="domain" description="Gnk2-homologous" evidence="14">
    <location>
        <begin position="1"/>
        <end position="67"/>
    </location>
</feature>
<evidence type="ECO:0000256" key="1">
    <source>
        <dbReference type="ARBA" id="ARBA00022527"/>
    </source>
</evidence>
<evidence type="ECO:0000256" key="7">
    <source>
        <dbReference type="ARBA" id="ARBA00022840"/>
    </source>
</evidence>
<keyword evidence="9" id="KW-0325">Glycoprotein</keyword>
<dbReference type="InterPro" id="IPR008271">
    <property type="entry name" value="Ser/Thr_kinase_AS"/>
</dbReference>
<keyword evidence="2" id="KW-0808">Transferase</keyword>
<dbReference type="Proteomes" id="UP001293593">
    <property type="component" value="Unassembled WGS sequence"/>
</dbReference>
<feature type="domain" description="Protein kinase" evidence="13">
    <location>
        <begin position="150"/>
        <end position="440"/>
    </location>
</feature>
<dbReference type="InterPro" id="IPR000719">
    <property type="entry name" value="Prot_kinase_dom"/>
</dbReference>
<evidence type="ECO:0000256" key="3">
    <source>
        <dbReference type="ARBA" id="ARBA00022729"/>
    </source>
</evidence>
<keyword evidence="1 11" id="KW-0723">Serine/threonine-protein kinase</keyword>
<dbReference type="PROSITE" id="PS00108">
    <property type="entry name" value="PROTEIN_KINASE_ST"/>
    <property type="match status" value="1"/>
</dbReference>
<dbReference type="InterPro" id="IPR052059">
    <property type="entry name" value="CR_Ser/Thr_kinase"/>
</dbReference>
<dbReference type="InterPro" id="IPR002902">
    <property type="entry name" value="GNK2"/>
</dbReference>
<evidence type="ECO:0000256" key="11">
    <source>
        <dbReference type="RuleBase" id="RU000304"/>
    </source>
</evidence>
<evidence type="ECO:0000313" key="16">
    <source>
        <dbReference type="Proteomes" id="UP001293593"/>
    </source>
</evidence>
<dbReference type="CDD" id="cd12087">
    <property type="entry name" value="TM_EGFR-like"/>
    <property type="match status" value="1"/>
</dbReference>
<dbReference type="PROSITE" id="PS51473">
    <property type="entry name" value="GNK2"/>
    <property type="match status" value="1"/>
</dbReference>
<keyword evidence="16" id="KW-1185">Reference proteome</keyword>
<dbReference type="PROSITE" id="PS50011">
    <property type="entry name" value="PROTEIN_KINASE_DOM"/>
    <property type="match status" value="1"/>
</dbReference>
<keyword evidence="12" id="KW-0812">Transmembrane</keyword>
<dbReference type="Gene3D" id="1.10.510.10">
    <property type="entry name" value="Transferase(Phosphotransferase) domain 1"/>
    <property type="match status" value="1"/>
</dbReference>
<dbReference type="InterPro" id="IPR011009">
    <property type="entry name" value="Kinase-like_dom_sf"/>
</dbReference>
<dbReference type="FunFam" id="1.10.510.10:FF:000336">
    <property type="entry name" value="Cysteine-rich receptor-like protein kinase 2"/>
    <property type="match status" value="1"/>
</dbReference>
<dbReference type="Gene3D" id="3.30.430.20">
    <property type="entry name" value="Gnk2 domain, C-X8-C-X2-C motif"/>
    <property type="match status" value="1"/>
</dbReference>
<accession>A0AAE1MVP3</accession>
<sequence>MKLTVSNNSNGPTIIYAFAQCIETIAQNDCLSCLNAGYNNMQTCLSYSDNGRAVANGCFMRYSTTSFFPDNYQTINITPTFKKGTSNKGVIIAGVVSGVALALILVALFSFIRRRKNLEGVPRGDIPGASKLKGPVTYSYKDLKSATNNFSEENKIGEGGFGVVYKGILKSGKVVAVKKLALRHSNRINEEFESEVKLISNVHHRNLVRLLGCCNAGHNRILVYEYMKNRSLDGFLFGDKKKGFLNWKQRYEVILGTARGLTYLHEEFHVRIIHRDIKTNNILLDDDLQPRIADFGLARLIPDNQTHLSTKFAGTLGYTAPEYAIYGQLSEKADIYSYSVVILEIISGQRSNELKVHGDAEGEFLLHKAWKLYERDMHLELVDIAFDPNDYDADEVKKIIEIGLLCIQASAELRPAMSEIMVLLQKKDLVENMRPTMPIFIETN</sequence>
<keyword evidence="12" id="KW-1133">Transmembrane helix</keyword>
<evidence type="ECO:0000259" key="13">
    <source>
        <dbReference type="PROSITE" id="PS50011"/>
    </source>
</evidence>
<dbReference type="InterPro" id="IPR017441">
    <property type="entry name" value="Protein_kinase_ATP_BS"/>
</dbReference>
<dbReference type="SUPFAM" id="SSF56112">
    <property type="entry name" value="Protein kinase-like (PK-like)"/>
    <property type="match status" value="1"/>
</dbReference>
<dbReference type="PANTHER" id="PTHR47973">
    <property type="entry name" value="CYSTEINE-RICH RECEPTOR-LIKE PROTEIN KINASE 3"/>
    <property type="match status" value="1"/>
</dbReference>
<comment type="similarity">
    <text evidence="11">Belongs to the protein kinase superfamily.</text>
</comment>
<dbReference type="GO" id="GO:0004674">
    <property type="term" value="F:protein serine/threonine kinase activity"/>
    <property type="evidence" value="ECO:0007669"/>
    <property type="project" value="UniProtKB-KW"/>
</dbReference>
<keyword evidence="12" id="KW-0472">Membrane</keyword>
<dbReference type="Pfam" id="PF01657">
    <property type="entry name" value="Stress-antifung"/>
    <property type="match status" value="1"/>
</dbReference>
<evidence type="ECO:0000256" key="5">
    <source>
        <dbReference type="ARBA" id="ARBA00022741"/>
    </source>
</evidence>
<evidence type="ECO:0000256" key="12">
    <source>
        <dbReference type="SAM" id="Phobius"/>
    </source>
</evidence>
<name>A0AAE1MVP3_9FABA</name>
<dbReference type="InterPro" id="IPR038408">
    <property type="entry name" value="GNK2_sf"/>
</dbReference>
<keyword evidence="8" id="KW-0675">Receptor</keyword>
<dbReference type="FunFam" id="3.30.200.20:FF:000177">
    <property type="entry name" value="Cysteine-rich receptor-like protein kinase 2"/>
    <property type="match status" value="1"/>
</dbReference>
<protein>
    <submittedName>
        <fullName evidence="15">Uncharacterized protein</fullName>
    </submittedName>
</protein>
<keyword evidence="6" id="KW-0418">Kinase</keyword>
<evidence type="ECO:0000259" key="14">
    <source>
        <dbReference type="PROSITE" id="PS51473"/>
    </source>
</evidence>
<evidence type="ECO:0000256" key="6">
    <source>
        <dbReference type="ARBA" id="ARBA00022777"/>
    </source>
</evidence>
<keyword evidence="5 10" id="KW-0547">Nucleotide-binding</keyword>
<dbReference type="Pfam" id="PF00069">
    <property type="entry name" value="Pkinase"/>
    <property type="match status" value="1"/>
</dbReference>
<dbReference type="PROSITE" id="PS00107">
    <property type="entry name" value="PROTEIN_KINASE_ATP"/>
    <property type="match status" value="1"/>
</dbReference>
<evidence type="ECO:0000256" key="10">
    <source>
        <dbReference type="PROSITE-ProRule" id="PRU10141"/>
    </source>
</evidence>
<dbReference type="GO" id="GO:0005524">
    <property type="term" value="F:ATP binding"/>
    <property type="evidence" value="ECO:0007669"/>
    <property type="project" value="UniProtKB-UniRule"/>
</dbReference>
<organism evidence="15 16">
    <name type="scientific">Acacia crassicarpa</name>
    <name type="common">northern wattle</name>
    <dbReference type="NCBI Taxonomy" id="499986"/>
    <lineage>
        <taxon>Eukaryota</taxon>
        <taxon>Viridiplantae</taxon>
        <taxon>Streptophyta</taxon>
        <taxon>Embryophyta</taxon>
        <taxon>Tracheophyta</taxon>
        <taxon>Spermatophyta</taxon>
        <taxon>Magnoliopsida</taxon>
        <taxon>eudicotyledons</taxon>
        <taxon>Gunneridae</taxon>
        <taxon>Pentapetalae</taxon>
        <taxon>rosids</taxon>
        <taxon>fabids</taxon>
        <taxon>Fabales</taxon>
        <taxon>Fabaceae</taxon>
        <taxon>Caesalpinioideae</taxon>
        <taxon>mimosoid clade</taxon>
        <taxon>Acacieae</taxon>
        <taxon>Acacia</taxon>
    </lineage>
</organism>
<evidence type="ECO:0000256" key="4">
    <source>
        <dbReference type="ARBA" id="ARBA00022737"/>
    </source>
</evidence>
<evidence type="ECO:0000256" key="8">
    <source>
        <dbReference type="ARBA" id="ARBA00023170"/>
    </source>
</evidence>
<dbReference type="CDD" id="cd23509">
    <property type="entry name" value="Gnk2-like"/>
    <property type="match status" value="1"/>
</dbReference>
<evidence type="ECO:0000313" key="15">
    <source>
        <dbReference type="EMBL" id="KAK4278123.1"/>
    </source>
</evidence>
<keyword evidence="3" id="KW-0732">Signal</keyword>
<keyword evidence="4" id="KW-0677">Repeat</keyword>
<dbReference type="CDD" id="cd14066">
    <property type="entry name" value="STKc_IRAK"/>
    <property type="match status" value="1"/>
</dbReference>
<comment type="caution">
    <text evidence="15">The sequence shown here is derived from an EMBL/GenBank/DDBJ whole genome shotgun (WGS) entry which is preliminary data.</text>
</comment>
<dbReference type="SMART" id="SM00220">
    <property type="entry name" value="S_TKc"/>
    <property type="match status" value="1"/>
</dbReference>
<evidence type="ECO:0000256" key="9">
    <source>
        <dbReference type="ARBA" id="ARBA00023180"/>
    </source>
</evidence>
<dbReference type="EMBL" id="JAWXYG010000003">
    <property type="protein sequence ID" value="KAK4278123.1"/>
    <property type="molecule type" value="Genomic_DNA"/>
</dbReference>
<proteinExistence type="inferred from homology"/>
<dbReference type="AlphaFoldDB" id="A0AAE1MVP3"/>
<reference evidence="15" key="1">
    <citation type="submission" date="2023-10" db="EMBL/GenBank/DDBJ databases">
        <title>Chromosome-level genome of the transformable northern wattle, Acacia crassicarpa.</title>
        <authorList>
            <person name="Massaro I."/>
            <person name="Sinha N.R."/>
            <person name="Poethig S."/>
            <person name="Leichty A.R."/>
        </authorList>
    </citation>
    <scope>NUCLEOTIDE SEQUENCE</scope>
    <source>
        <strain evidence="15">Acra3RX</strain>
        <tissue evidence="15">Leaf</tissue>
    </source>
</reference>
<feature type="transmembrane region" description="Helical" evidence="12">
    <location>
        <begin position="90"/>
        <end position="112"/>
    </location>
</feature>